<sequence>MKHTAARTWAYANRAVLRLTTRVQEGLEEAARRPDRGDISTTTVIIWVAAVTGAVLIAGTIAVVISKYNGKLNGL</sequence>
<name>A0ABP7LER5_9ACTN</name>
<accession>A0ABP7LER5</accession>
<dbReference type="RefSeq" id="WP_345553796.1">
    <property type="nucleotide sequence ID" value="NZ_BAAAZA010000041.1"/>
</dbReference>
<evidence type="ECO:0008006" key="4">
    <source>
        <dbReference type="Google" id="ProtNLM"/>
    </source>
</evidence>
<dbReference type="EMBL" id="BAAAZA010000041">
    <property type="protein sequence ID" value="GAA3898898.1"/>
    <property type="molecule type" value="Genomic_DNA"/>
</dbReference>
<dbReference type="Proteomes" id="UP001501563">
    <property type="component" value="Unassembled WGS sequence"/>
</dbReference>
<keyword evidence="1" id="KW-0812">Transmembrane</keyword>
<keyword evidence="1" id="KW-1133">Transmembrane helix</keyword>
<gene>
    <name evidence="2" type="ORF">GCM10022207_79270</name>
</gene>
<evidence type="ECO:0000256" key="1">
    <source>
        <dbReference type="SAM" id="Phobius"/>
    </source>
</evidence>
<keyword evidence="1" id="KW-0472">Membrane</keyword>
<proteinExistence type="predicted"/>
<protein>
    <recommendedName>
        <fullName evidence="4">Integral membrane protein</fullName>
    </recommendedName>
</protein>
<reference evidence="3" key="1">
    <citation type="journal article" date="2019" name="Int. J. Syst. Evol. Microbiol.">
        <title>The Global Catalogue of Microorganisms (GCM) 10K type strain sequencing project: providing services to taxonomists for standard genome sequencing and annotation.</title>
        <authorList>
            <consortium name="The Broad Institute Genomics Platform"/>
            <consortium name="The Broad Institute Genome Sequencing Center for Infectious Disease"/>
            <person name="Wu L."/>
            <person name="Ma J."/>
        </authorList>
    </citation>
    <scope>NUCLEOTIDE SEQUENCE [LARGE SCALE GENOMIC DNA]</scope>
    <source>
        <strain evidence="3">JCM 16578</strain>
    </source>
</reference>
<evidence type="ECO:0000313" key="3">
    <source>
        <dbReference type="Proteomes" id="UP001501563"/>
    </source>
</evidence>
<evidence type="ECO:0000313" key="2">
    <source>
        <dbReference type="EMBL" id="GAA3898898.1"/>
    </source>
</evidence>
<organism evidence="2 3">
    <name type="scientific">Streptomyces lannensis</name>
    <dbReference type="NCBI Taxonomy" id="766498"/>
    <lineage>
        <taxon>Bacteria</taxon>
        <taxon>Bacillati</taxon>
        <taxon>Actinomycetota</taxon>
        <taxon>Actinomycetes</taxon>
        <taxon>Kitasatosporales</taxon>
        <taxon>Streptomycetaceae</taxon>
        <taxon>Streptomyces</taxon>
    </lineage>
</organism>
<feature type="transmembrane region" description="Helical" evidence="1">
    <location>
        <begin position="44"/>
        <end position="65"/>
    </location>
</feature>
<keyword evidence="3" id="KW-1185">Reference proteome</keyword>
<comment type="caution">
    <text evidence="2">The sequence shown here is derived from an EMBL/GenBank/DDBJ whole genome shotgun (WGS) entry which is preliminary data.</text>
</comment>